<feature type="transmembrane region" description="Helical" evidence="2">
    <location>
        <begin position="123"/>
        <end position="143"/>
    </location>
</feature>
<dbReference type="Proteomes" id="UP000216725">
    <property type="component" value="Unassembled WGS sequence"/>
</dbReference>
<name>A0A261EXF8_9BIFI</name>
<evidence type="ECO:0000256" key="1">
    <source>
        <dbReference type="ARBA" id="ARBA00007362"/>
    </source>
</evidence>
<dbReference type="EMBL" id="MWWR01000008">
    <property type="protein sequence ID" value="OZG51542.1"/>
    <property type="molecule type" value="Genomic_DNA"/>
</dbReference>
<comment type="caution">
    <text evidence="4">The sequence shown here is derived from an EMBL/GenBank/DDBJ whole genome shotgun (WGS) entry which is preliminary data.</text>
</comment>
<feature type="transmembrane region" description="Helical" evidence="2">
    <location>
        <begin position="95"/>
        <end position="111"/>
    </location>
</feature>
<feature type="transmembrane region" description="Helical" evidence="2">
    <location>
        <begin position="182"/>
        <end position="200"/>
    </location>
</feature>
<proteinExistence type="inferred from homology"/>
<evidence type="ECO:0000313" key="5">
    <source>
        <dbReference type="Proteomes" id="UP000216725"/>
    </source>
</evidence>
<protein>
    <submittedName>
        <fullName evidence="4">Permease of the drug/metablite transporter (DMT) superfamily</fullName>
    </submittedName>
</protein>
<dbReference type="NCBIfam" id="NF008676">
    <property type="entry name" value="PRK11689.1"/>
    <property type="match status" value="1"/>
</dbReference>
<dbReference type="AlphaFoldDB" id="A0A261EXF8"/>
<feature type="domain" description="EamA" evidence="3">
    <location>
        <begin position="68"/>
        <end position="197"/>
    </location>
</feature>
<gene>
    <name evidence="4" type="ORF">PSRA_1177</name>
</gene>
<dbReference type="InterPro" id="IPR037185">
    <property type="entry name" value="EmrE-like"/>
</dbReference>
<evidence type="ECO:0000256" key="2">
    <source>
        <dbReference type="SAM" id="Phobius"/>
    </source>
</evidence>
<dbReference type="GO" id="GO:0016020">
    <property type="term" value="C:membrane"/>
    <property type="evidence" value="ECO:0007669"/>
    <property type="project" value="InterPro"/>
</dbReference>
<feature type="transmembrane region" description="Helical" evidence="2">
    <location>
        <begin position="155"/>
        <end position="176"/>
    </location>
</feature>
<sequence length="205" mass="20989">MEVSLVNYLWPTLLVLLTAMLSRRPGAVWRALPGAIIATIGVAMAVGGNSLDARSAVANIASNPLPFALAFAGAIIWSVYAAVTPRISSGYDGTTIFFCCVAVTLWVIHAASGDGLPAQAPGIGGYAALLACAAAIAGGYACWGYGMLHGTMETMAIGSYATPLFSTASSTVLLGVALGAPFWIGVVLVVAGSLLNVWFARGRQH</sequence>
<accession>A0A261EXF8</accession>
<dbReference type="SUPFAM" id="SSF103481">
    <property type="entry name" value="Multidrug resistance efflux transporter EmrE"/>
    <property type="match status" value="1"/>
</dbReference>
<dbReference type="Pfam" id="PF00892">
    <property type="entry name" value="EamA"/>
    <property type="match status" value="1"/>
</dbReference>
<keyword evidence="2" id="KW-1133">Transmembrane helix</keyword>
<evidence type="ECO:0000313" key="4">
    <source>
        <dbReference type="EMBL" id="OZG51542.1"/>
    </source>
</evidence>
<feature type="transmembrane region" description="Helical" evidence="2">
    <location>
        <begin position="27"/>
        <end position="45"/>
    </location>
</feature>
<dbReference type="InterPro" id="IPR000620">
    <property type="entry name" value="EamA_dom"/>
</dbReference>
<comment type="similarity">
    <text evidence="1">Belongs to the EamA transporter family.</text>
</comment>
<feature type="transmembrane region" description="Helical" evidence="2">
    <location>
        <begin position="65"/>
        <end position="83"/>
    </location>
</feature>
<reference evidence="4 5" key="1">
    <citation type="journal article" date="2017" name="BMC Genomics">
        <title>Comparative genomic and phylogenomic analyses of the Bifidobacteriaceae family.</title>
        <authorList>
            <person name="Lugli G.A."/>
            <person name="Milani C."/>
            <person name="Turroni F."/>
            <person name="Duranti S."/>
            <person name="Mancabelli L."/>
            <person name="Mangifesta M."/>
            <person name="Ferrario C."/>
            <person name="Modesto M."/>
            <person name="Mattarelli P."/>
            <person name="Jiri K."/>
            <person name="van Sinderen D."/>
            <person name="Ventura M."/>
        </authorList>
    </citation>
    <scope>NUCLEOTIDE SEQUENCE [LARGE SCALE GENOMIC DNA]</scope>
    <source>
        <strain evidence="4 5">DSM 24742</strain>
    </source>
</reference>
<keyword evidence="2" id="KW-0472">Membrane</keyword>
<organism evidence="4 5">
    <name type="scientific">Pseudoscardovia radai</name>
    <dbReference type="NCBI Taxonomy" id="987066"/>
    <lineage>
        <taxon>Bacteria</taxon>
        <taxon>Bacillati</taxon>
        <taxon>Actinomycetota</taxon>
        <taxon>Actinomycetes</taxon>
        <taxon>Bifidobacteriales</taxon>
        <taxon>Bifidobacteriaceae</taxon>
        <taxon>Pseudoscardovia</taxon>
    </lineage>
</organism>
<keyword evidence="5" id="KW-1185">Reference proteome</keyword>
<keyword evidence="2" id="KW-0812">Transmembrane</keyword>
<evidence type="ECO:0000259" key="3">
    <source>
        <dbReference type="Pfam" id="PF00892"/>
    </source>
</evidence>